<organism evidence="1">
    <name type="scientific">uncultured Caudovirales phage</name>
    <dbReference type="NCBI Taxonomy" id="2100421"/>
    <lineage>
        <taxon>Viruses</taxon>
        <taxon>Duplodnaviria</taxon>
        <taxon>Heunggongvirae</taxon>
        <taxon>Uroviricota</taxon>
        <taxon>Caudoviricetes</taxon>
        <taxon>Peduoviridae</taxon>
        <taxon>Maltschvirus</taxon>
        <taxon>Maltschvirus maltsch</taxon>
    </lineage>
</organism>
<protein>
    <submittedName>
        <fullName evidence="1">Uncharacterized protein</fullName>
    </submittedName>
</protein>
<proteinExistence type="predicted"/>
<name>A0A6J7X0I8_9CAUD</name>
<dbReference type="EMBL" id="LR798322">
    <property type="protein sequence ID" value="CAB5223960.1"/>
    <property type="molecule type" value="Genomic_DNA"/>
</dbReference>
<reference evidence="1" key="1">
    <citation type="submission" date="2020-05" db="EMBL/GenBank/DDBJ databases">
        <authorList>
            <person name="Chiriac C."/>
            <person name="Salcher M."/>
            <person name="Ghai R."/>
            <person name="Kavagutti S V."/>
        </authorList>
    </citation>
    <scope>NUCLEOTIDE SEQUENCE</scope>
</reference>
<sequence length="100" mass="12080">MENKYWFADTSQNISAQLIEVECYDLKTDEKVATIELKYTYDETSEEWTVEQTEFHNNPTIKEITELTEELLNRATNEFHEFCYSCSMYDAYDDEEWWCV</sequence>
<accession>A0A6J7X0I8</accession>
<evidence type="ECO:0000313" key="1">
    <source>
        <dbReference type="EMBL" id="CAB5223960.1"/>
    </source>
</evidence>
<gene>
    <name evidence="1" type="ORF">UFOVP392_22</name>
</gene>